<evidence type="ECO:0000313" key="3">
    <source>
        <dbReference type="Proteomes" id="UP000469670"/>
    </source>
</evidence>
<evidence type="ECO:0000313" key="2">
    <source>
        <dbReference type="EMBL" id="NEC18456.1"/>
    </source>
</evidence>
<dbReference type="Proteomes" id="UP000469670">
    <property type="component" value="Unassembled WGS sequence"/>
</dbReference>
<comment type="caution">
    <text evidence="2">The sequence shown here is derived from an EMBL/GenBank/DDBJ whole genome shotgun (WGS) entry which is preliminary data.</text>
</comment>
<name>A0A7K3RT96_9ACTN</name>
<protein>
    <submittedName>
        <fullName evidence="2">Uncharacterized protein</fullName>
    </submittedName>
</protein>
<evidence type="ECO:0000256" key="1">
    <source>
        <dbReference type="SAM" id="MobiDB-lite"/>
    </source>
</evidence>
<dbReference type="AlphaFoldDB" id="A0A7K3RT96"/>
<feature type="region of interest" description="Disordered" evidence="1">
    <location>
        <begin position="1"/>
        <end position="29"/>
    </location>
</feature>
<reference evidence="2 3" key="1">
    <citation type="submission" date="2020-01" db="EMBL/GenBank/DDBJ databases">
        <title>Insect and environment-associated Actinomycetes.</title>
        <authorList>
            <person name="Currrie C."/>
            <person name="Chevrette M."/>
            <person name="Carlson C."/>
            <person name="Stubbendieck R."/>
            <person name="Wendt-Pienkowski E."/>
        </authorList>
    </citation>
    <scope>NUCLEOTIDE SEQUENCE [LARGE SCALE GENOMIC DNA]</scope>
    <source>
        <strain evidence="2 3">SID7590</strain>
    </source>
</reference>
<proteinExistence type="predicted"/>
<dbReference type="EMBL" id="JAAGMP010000455">
    <property type="protein sequence ID" value="NEC18456.1"/>
    <property type="molecule type" value="Genomic_DNA"/>
</dbReference>
<organism evidence="2 3">
    <name type="scientific">Streptomyces parvus</name>
    <dbReference type="NCBI Taxonomy" id="66428"/>
    <lineage>
        <taxon>Bacteria</taxon>
        <taxon>Bacillati</taxon>
        <taxon>Actinomycetota</taxon>
        <taxon>Actinomycetes</taxon>
        <taxon>Kitasatosporales</taxon>
        <taxon>Streptomycetaceae</taxon>
        <taxon>Streptomyces</taxon>
    </lineage>
</organism>
<gene>
    <name evidence="2" type="ORF">G3I50_09330</name>
</gene>
<sequence>MGEELIDPILPPGKTIEQQRADPPKPPKSSCRVLVDKQFYLFMSVSQIDEFADPMSKEEGRPFRNRQAIKDLPFEGKGAVGETNAMVSAKCDSDKSRYVIVEFSMGERLDEDAAMRRDKMERFAKGYTEAVMEQVSCSA</sequence>
<dbReference type="RefSeq" id="WP_164201278.1">
    <property type="nucleotide sequence ID" value="NZ_JAAGMP010000455.1"/>
</dbReference>
<accession>A0A7K3RT96</accession>